<reference evidence="5" key="1">
    <citation type="submission" date="2021-12" db="EMBL/GenBank/DDBJ databases">
        <authorList>
            <person name="Rodrigo-Torres L."/>
            <person name="Arahal R. D."/>
            <person name="Lucena T."/>
        </authorList>
    </citation>
    <scope>NUCLEOTIDE SEQUENCE</scope>
    <source>
        <strain evidence="5">CECT 8419</strain>
    </source>
</reference>
<protein>
    <recommendedName>
        <fullName evidence="3">Pseudouridine synthase</fullName>
        <ecNumber evidence="3">5.4.99.-</ecNumber>
    </recommendedName>
</protein>
<dbReference type="InterPro" id="IPR050343">
    <property type="entry name" value="RsuA_PseudoU_synthase"/>
</dbReference>
<dbReference type="SUPFAM" id="SSF55120">
    <property type="entry name" value="Pseudouridine synthase"/>
    <property type="match status" value="1"/>
</dbReference>
<evidence type="ECO:0000256" key="1">
    <source>
        <dbReference type="ARBA" id="ARBA00008348"/>
    </source>
</evidence>
<proteinExistence type="inferred from homology"/>
<dbReference type="EMBL" id="CAKLPZ010000001">
    <property type="protein sequence ID" value="CAH1000448.1"/>
    <property type="molecule type" value="Genomic_DNA"/>
</dbReference>
<dbReference type="PROSITE" id="PS01149">
    <property type="entry name" value="PSI_RSU"/>
    <property type="match status" value="1"/>
</dbReference>
<dbReference type="Pfam" id="PF00849">
    <property type="entry name" value="PseudoU_synth_2"/>
    <property type="match status" value="1"/>
</dbReference>
<dbReference type="PANTHER" id="PTHR47683:SF2">
    <property type="entry name" value="RNA-BINDING S4 DOMAIN-CONTAINING PROTEIN"/>
    <property type="match status" value="1"/>
</dbReference>
<evidence type="ECO:0000256" key="3">
    <source>
        <dbReference type="RuleBase" id="RU003887"/>
    </source>
</evidence>
<dbReference type="InterPro" id="IPR000748">
    <property type="entry name" value="PsdUridine_synth_RsuA/RluB/E/F"/>
</dbReference>
<sequence>MLNKPYDVLSQFTREVPSHRTLADVYDFPPGVYPVGRLDRDSEGLLLLTDDKRLNQKLLDPSNGHSRTYHVQVDGEVGQAALDALAAGPEIRVGGKVHRSKPVQVRIIAPAVAPRVPPIRVRKHIPTTWLELVLTEGKNRQVRRMCAAVGHPVLRLIRYAIGGVTLDMLEGARAREVDWTWLQQQRLLK</sequence>
<evidence type="ECO:0000313" key="5">
    <source>
        <dbReference type="EMBL" id="CAH1000448.1"/>
    </source>
</evidence>
<feature type="domain" description="Pseudouridine synthase RsuA/RluA-like" evidence="4">
    <location>
        <begin position="2"/>
        <end position="148"/>
    </location>
</feature>
<dbReference type="GO" id="GO:0160137">
    <property type="term" value="F:23S rRNA pseudouridine(2457) synthase activity"/>
    <property type="evidence" value="ECO:0007669"/>
    <property type="project" value="UniProtKB-EC"/>
</dbReference>
<gene>
    <name evidence="5" type="primary">rluE</name>
    <name evidence="5" type="ORF">LEM8419_01601</name>
</gene>
<dbReference type="InterPro" id="IPR020094">
    <property type="entry name" value="TruA/RsuA/RluB/E/F_N"/>
</dbReference>
<dbReference type="Gene3D" id="3.30.70.580">
    <property type="entry name" value="Pseudouridine synthase I, catalytic domain, N-terminal subdomain"/>
    <property type="match status" value="1"/>
</dbReference>
<organism evidence="5 6">
    <name type="scientific">Neolewinella maritima</name>
    <dbReference type="NCBI Taxonomy" id="1383882"/>
    <lineage>
        <taxon>Bacteria</taxon>
        <taxon>Pseudomonadati</taxon>
        <taxon>Bacteroidota</taxon>
        <taxon>Saprospiria</taxon>
        <taxon>Saprospirales</taxon>
        <taxon>Lewinellaceae</taxon>
        <taxon>Neolewinella</taxon>
    </lineage>
</organism>
<evidence type="ECO:0000259" key="4">
    <source>
        <dbReference type="Pfam" id="PF00849"/>
    </source>
</evidence>
<dbReference type="PANTHER" id="PTHR47683">
    <property type="entry name" value="PSEUDOURIDINE SYNTHASE FAMILY PROTEIN-RELATED"/>
    <property type="match status" value="1"/>
</dbReference>
<keyword evidence="2 3" id="KW-0413">Isomerase</keyword>
<dbReference type="InterPro" id="IPR042092">
    <property type="entry name" value="PsdUridine_s_RsuA/RluB/E/F_cat"/>
</dbReference>
<evidence type="ECO:0000256" key="2">
    <source>
        <dbReference type="ARBA" id="ARBA00023235"/>
    </source>
</evidence>
<keyword evidence="6" id="KW-1185">Reference proteome</keyword>
<accession>A0ABN8F688</accession>
<dbReference type="RefSeq" id="WP_238750499.1">
    <property type="nucleotide sequence ID" value="NZ_CAKLPZ010000001.1"/>
</dbReference>
<dbReference type="InterPro" id="IPR020103">
    <property type="entry name" value="PsdUridine_synth_cat_dom_sf"/>
</dbReference>
<dbReference type="InterPro" id="IPR006145">
    <property type="entry name" value="PsdUridine_synth_RsuA/RluA"/>
</dbReference>
<dbReference type="NCBIfam" id="TIGR00093">
    <property type="entry name" value="pseudouridine synthase"/>
    <property type="match status" value="1"/>
</dbReference>
<dbReference type="Gene3D" id="3.30.70.1560">
    <property type="entry name" value="Alpha-L RNA-binding motif"/>
    <property type="match status" value="1"/>
</dbReference>
<comment type="similarity">
    <text evidence="1 3">Belongs to the pseudouridine synthase RsuA family.</text>
</comment>
<dbReference type="EC" id="5.4.99.-" evidence="3"/>
<evidence type="ECO:0000313" key="6">
    <source>
        <dbReference type="Proteomes" id="UP000837803"/>
    </source>
</evidence>
<dbReference type="Proteomes" id="UP000837803">
    <property type="component" value="Unassembled WGS sequence"/>
</dbReference>
<comment type="caution">
    <text evidence="5">The sequence shown here is derived from an EMBL/GenBank/DDBJ whole genome shotgun (WGS) entry which is preliminary data.</text>
</comment>
<name>A0ABN8F688_9BACT</name>
<dbReference type="InterPro" id="IPR018496">
    <property type="entry name" value="PsdUridine_synth_RsuA/RluB_CS"/>
</dbReference>